<accession>A0A2J8M900</accession>
<dbReference type="EMBL" id="NBAG03000264">
    <property type="protein sequence ID" value="PNI56000.1"/>
    <property type="molecule type" value="Genomic_DNA"/>
</dbReference>
<comment type="caution">
    <text evidence="1">The sequence shown here is derived from an EMBL/GenBank/DDBJ whole genome shotgun (WGS) entry which is preliminary data.</text>
</comment>
<gene>
    <name evidence="1" type="ORF">CK820_G0022467</name>
</gene>
<proteinExistence type="predicted"/>
<dbReference type="Proteomes" id="UP000236370">
    <property type="component" value="Unassembled WGS sequence"/>
</dbReference>
<protein>
    <submittedName>
        <fullName evidence="1">Uncharacterized protein</fullName>
    </submittedName>
</protein>
<sequence length="76" mass="8785">MAPTWRCRAVALGMTSTHQRGTFFQPASQVTQKHRRESGEMKKPALRVFKYMEWLLVSSRSSSMAEKENMLPWKPG</sequence>
<organism evidence="1 2">
    <name type="scientific">Pan troglodytes</name>
    <name type="common">Chimpanzee</name>
    <dbReference type="NCBI Taxonomy" id="9598"/>
    <lineage>
        <taxon>Eukaryota</taxon>
        <taxon>Metazoa</taxon>
        <taxon>Chordata</taxon>
        <taxon>Craniata</taxon>
        <taxon>Vertebrata</taxon>
        <taxon>Euteleostomi</taxon>
        <taxon>Mammalia</taxon>
        <taxon>Eutheria</taxon>
        <taxon>Euarchontoglires</taxon>
        <taxon>Primates</taxon>
        <taxon>Haplorrhini</taxon>
        <taxon>Catarrhini</taxon>
        <taxon>Hominidae</taxon>
        <taxon>Pan</taxon>
    </lineage>
</organism>
<name>A0A2J8M900_PANTR</name>
<reference evidence="1 2" key="1">
    <citation type="submission" date="2017-12" db="EMBL/GenBank/DDBJ databases">
        <title>High-resolution comparative analysis of great ape genomes.</title>
        <authorList>
            <person name="Pollen A."/>
            <person name="Hastie A."/>
            <person name="Hormozdiari F."/>
            <person name="Dougherty M."/>
            <person name="Liu R."/>
            <person name="Chaisson M."/>
            <person name="Hoppe E."/>
            <person name="Hill C."/>
            <person name="Pang A."/>
            <person name="Hillier L."/>
            <person name="Baker C."/>
            <person name="Armstrong J."/>
            <person name="Shendure J."/>
            <person name="Paten B."/>
            <person name="Wilson R."/>
            <person name="Chao H."/>
            <person name="Schneider V."/>
            <person name="Ventura M."/>
            <person name="Kronenberg Z."/>
            <person name="Murali S."/>
            <person name="Gordon D."/>
            <person name="Cantsilieris S."/>
            <person name="Munson K."/>
            <person name="Nelson B."/>
            <person name="Raja A."/>
            <person name="Underwood J."/>
            <person name="Diekhans M."/>
            <person name="Fiddes I."/>
            <person name="Haussler D."/>
            <person name="Eichler E."/>
        </authorList>
    </citation>
    <scope>NUCLEOTIDE SEQUENCE [LARGE SCALE GENOMIC DNA]</scope>
    <source>
        <strain evidence="1">Yerkes chimp pedigree #C0471</strain>
    </source>
</reference>
<evidence type="ECO:0000313" key="1">
    <source>
        <dbReference type="EMBL" id="PNI56000.1"/>
    </source>
</evidence>
<dbReference type="AlphaFoldDB" id="A0A2J8M900"/>
<evidence type="ECO:0000313" key="2">
    <source>
        <dbReference type="Proteomes" id="UP000236370"/>
    </source>
</evidence>